<keyword evidence="4" id="KW-1185">Reference proteome</keyword>
<evidence type="ECO:0000313" key="4">
    <source>
        <dbReference type="Proteomes" id="UP001500618"/>
    </source>
</evidence>
<dbReference type="PANTHER" id="PTHR15462">
    <property type="entry name" value="SERINE PROTEASE"/>
    <property type="match status" value="1"/>
</dbReference>
<evidence type="ECO:0000256" key="2">
    <source>
        <dbReference type="SAM" id="SignalP"/>
    </source>
</evidence>
<dbReference type="RefSeq" id="WP_344315506.1">
    <property type="nucleotide sequence ID" value="NZ_BAAANY010000055.1"/>
</dbReference>
<organism evidence="3 4">
    <name type="scientific">Fodinicola feengrottensis</name>
    <dbReference type="NCBI Taxonomy" id="435914"/>
    <lineage>
        <taxon>Bacteria</taxon>
        <taxon>Bacillati</taxon>
        <taxon>Actinomycetota</taxon>
        <taxon>Actinomycetes</taxon>
        <taxon>Mycobacteriales</taxon>
        <taxon>Fodinicola</taxon>
    </lineage>
</organism>
<feature type="chain" id="PRO_5046217136" evidence="2">
    <location>
        <begin position="24"/>
        <end position="309"/>
    </location>
</feature>
<dbReference type="SUPFAM" id="SSF50494">
    <property type="entry name" value="Trypsin-like serine proteases"/>
    <property type="match status" value="1"/>
</dbReference>
<dbReference type="InterPro" id="IPR050966">
    <property type="entry name" value="Glutamyl_endopeptidase"/>
</dbReference>
<dbReference type="InterPro" id="IPR009003">
    <property type="entry name" value="Peptidase_S1_PA"/>
</dbReference>
<evidence type="ECO:0000256" key="1">
    <source>
        <dbReference type="ARBA" id="ARBA00022729"/>
    </source>
</evidence>
<feature type="signal peptide" evidence="2">
    <location>
        <begin position="1"/>
        <end position="23"/>
    </location>
</feature>
<gene>
    <name evidence="3" type="ORF">GCM10009765_83500</name>
</gene>
<dbReference type="Proteomes" id="UP001500618">
    <property type="component" value="Unassembled WGS sequence"/>
</dbReference>
<dbReference type="InterPro" id="IPR043504">
    <property type="entry name" value="Peptidase_S1_PA_chymotrypsin"/>
</dbReference>
<sequence length="309" mass="31823">MLRFSRIAVVLAVTALASAGVSAAAAAAPTGSAVVRVMANQGKAAAYWTPDRMRHALPGDRLVADDVRKARQNGSLSHLVERGQPQSAQAIAAAPNIAPIAHIGKVFMTLDGTDYVCSGNSVTSGNHDVVATAGHCVKDGSGSWVSNFVFVPDYNNGSEIYGEYSARTVVTTSGWANSGDLNYDTGFAVMAANGSEHVNNGVGASGVAFNQSRGRAYTLYGYPAAPPFNGETLQTCSGTARQDSQGSTDQGVSCTMTGGSSGGPWFLGSGANGQQNSINSFGYNNIANVMWGPYWGSQIQGAYNTASAA</sequence>
<reference evidence="4" key="1">
    <citation type="journal article" date="2019" name="Int. J. Syst. Evol. Microbiol.">
        <title>The Global Catalogue of Microorganisms (GCM) 10K type strain sequencing project: providing services to taxonomists for standard genome sequencing and annotation.</title>
        <authorList>
            <consortium name="The Broad Institute Genomics Platform"/>
            <consortium name="The Broad Institute Genome Sequencing Center for Infectious Disease"/>
            <person name="Wu L."/>
            <person name="Ma J."/>
        </authorList>
    </citation>
    <scope>NUCLEOTIDE SEQUENCE [LARGE SCALE GENOMIC DNA]</scope>
    <source>
        <strain evidence="4">JCM 14718</strain>
    </source>
</reference>
<name>A0ABP4VFC2_9ACTN</name>
<accession>A0ABP4VFC2</accession>
<dbReference type="PANTHER" id="PTHR15462:SF19">
    <property type="entry name" value="PEPTIDASE S1 DOMAIN-CONTAINING PROTEIN"/>
    <property type="match status" value="1"/>
</dbReference>
<proteinExistence type="predicted"/>
<dbReference type="Gene3D" id="2.40.10.10">
    <property type="entry name" value="Trypsin-like serine proteases"/>
    <property type="match status" value="2"/>
</dbReference>
<comment type="caution">
    <text evidence="3">The sequence shown here is derived from an EMBL/GenBank/DDBJ whole genome shotgun (WGS) entry which is preliminary data.</text>
</comment>
<dbReference type="EMBL" id="BAAANY010000055">
    <property type="protein sequence ID" value="GAA1722821.1"/>
    <property type="molecule type" value="Genomic_DNA"/>
</dbReference>
<protein>
    <submittedName>
        <fullName evidence="3">Peptidase</fullName>
    </submittedName>
</protein>
<evidence type="ECO:0000313" key="3">
    <source>
        <dbReference type="EMBL" id="GAA1722821.1"/>
    </source>
</evidence>
<keyword evidence="1 2" id="KW-0732">Signal</keyword>